<dbReference type="SUPFAM" id="SSF51219">
    <property type="entry name" value="TRAP-like"/>
    <property type="match status" value="1"/>
</dbReference>
<evidence type="ECO:0000313" key="1">
    <source>
        <dbReference type="EMBL" id="TWU29056.1"/>
    </source>
</evidence>
<organism evidence="1 2">
    <name type="scientific">Novipirellula artificiosorum</name>
    <dbReference type="NCBI Taxonomy" id="2528016"/>
    <lineage>
        <taxon>Bacteria</taxon>
        <taxon>Pseudomonadati</taxon>
        <taxon>Planctomycetota</taxon>
        <taxon>Planctomycetia</taxon>
        <taxon>Pirellulales</taxon>
        <taxon>Pirellulaceae</taxon>
        <taxon>Novipirellula</taxon>
    </lineage>
</organism>
<dbReference type="PANTHER" id="PTHR38074:SF1">
    <property type="entry name" value="ALTERED INHERITANCE OF MITOCHONDRIA PROTEIN 24, MITOCHONDRIAL"/>
    <property type="match status" value="1"/>
</dbReference>
<evidence type="ECO:0008006" key="3">
    <source>
        <dbReference type="Google" id="ProtNLM"/>
    </source>
</evidence>
<dbReference type="InterPro" id="IPR036983">
    <property type="entry name" value="AIM24_sf"/>
</dbReference>
<dbReference type="PANTHER" id="PTHR38074">
    <property type="entry name" value="ALTERED INHERITANCE OF MITOCHONDRIA PROTEIN 24, MITOCHONDRIAL"/>
    <property type="match status" value="1"/>
</dbReference>
<dbReference type="EMBL" id="SJPV01000024">
    <property type="protein sequence ID" value="TWU29056.1"/>
    <property type="molecule type" value="Genomic_DNA"/>
</dbReference>
<proteinExistence type="predicted"/>
<dbReference type="InterPro" id="IPR016031">
    <property type="entry name" value="Trp_RNA-bd_attenuator-like_dom"/>
</dbReference>
<dbReference type="Gene3D" id="3.60.160.10">
    <property type="entry name" value="Mitochondrial biogenesis AIM24"/>
    <property type="match status" value="1"/>
</dbReference>
<accession>A0A5C6D1H7</accession>
<name>A0A5C6D1H7_9BACT</name>
<sequence length="229" mass="25654">MARFEVRELEGTHYVEIHLENESVRVEAGALNYMVGDIHVHSNVIPPIGTVLKSWLANESIYRPLYAGSGVITLESSLGGYHVLELDGETWLLERGAYWASEGTVEVGFHREPVSRSVLAGEGAVYLLTRVRGVGRVALTTRGPVFEHQLQEGERVVCDGSLVIARTGDVRFRVRRVTDNFIGFLTAGEGWVRVYEGTGRLLLNPAPFWRYRILNRNDRKSEIAAKTFN</sequence>
<dbReference type="Pfam" id="PF01987">
    <property type="entry name" value="AIM24"/>
    <property type="match status" value="1"/>
</dbReference>
<comment type="caution">
    <text evidence="1">The sequence shown here is derived from an EMBL/GenBank/DDBJ whole genome shotgun (WGS) entry which is preliminary data.</text>
</comment>
<dbReference type="InterPro" id="IPR002838">
    <property type="entry name" value="AIM24"/>
</dbReference>
<evidence type="ECO:0000313" key="2">
    <source>
        <dbReference type="Proteomes" id="UP000319143"/>
    </source>
</evidence>
<dbReference type="RefSeq" id="WP_146531415.1">
    <property type="nucleotide sequence ID" value="NZ_SJPV01000024.1"/>
</dbReference>
<dbReference type="Proteomes" id="UP000319143">
    <property type="component" value="Unassembled WGS sequence"/>
</dbReference>
<keyword evidence="2" id="KW-1185">Reference proteome</keyword>
<dbReference type="OrthoDB" id="9779518at2"/>
<protein>
    <recommendedName>
        <fullName evidence="3">AIM24 family protein</fullName>
    </recommendedName>
</protein>
<dbReference type="AlphaFoldDB" id="A0A5C6D1H7"/>
<gene>
    <name evidence="1" type="ORF">Poly41_67550</name>
</gene>
<reference evidence="1 2" key="1">
    <citation type="submission" date="2019-02" db="EMBL/GenBank/DDBJ databases">
        <title>Deep-cultivation of Planctomycetes and their phenomic and genomic characterization uncovers novel biology.</title>
        <authorList>
            <person name="Wiegand S."/>
            <person name="Jogler M."/>
            <person name="Boedeker C."/>
            <person name="Pinto D."/>
            <person name="Vollmers J."/>
            <person name="Rivas-Marin E."/>
            <person name="Kohn T."/>
            <person name="Peeters S.H."/>
            <person name="Heuer A."/>
            <person name="Rast P."/>
            <person name="Oberbeckmann S."/>
            <person name="Bunk B."/>
            <person name="Jeske O."/>
            <person name="Meyerdierks A."/>
            <person name="Storesund J.E."/>
            <person name="Kallscheuer N."/>
            <person name="Luecker S."/>
            <person name="Lage O.M."/>
            <person name="Pohl T."/>
            <person name="Merkel B.J."/>
            <person name="Hornburger P."/>
            <person name="Mueller R.-W."/>
            <person name="Bruemmer F."/>
            <person name="Labrenz M."/>
            <person name="Spormann A.M."/>
            <person name="Op Den Camp H."/>
            <person name="Overmann J."/>
            <person name="Amann R."/>
            <person name="Jetten M.S.M."/>
            <person name="Mascher T."/>
            <person name="Medema M.H."/>
            <person name="Devos D.P."/>
            <person name="Kaster A.-K."/>
            <person name="Ovreas L."/>
            <person name="Rohde M."/>
            <person name="Galperin M.Y."/>
            <person name="Jogler C."/>
        </authorList>
    </citation>
    <scope>NUCLEOTIDE SEQUENCE [LARGE SCALE GENOMIC DNA]</scope>
    <source>
        <strain evidence="1 2">Poly41</strain>
    </source>
</reference>